<evidence type="ECO:0000256" key="1">
    <source>
        <dbReference type="ARBA" id="ARBA00023015"/>
    </source>
</evidence>
<gene>
    <name evidence="7" type="ORF">C7B82_26870</name>
</gene>
<sequence>MLKDSRSQPEDLSTLYQEGSSAANQKREQILQGAMQVFLQSGYAGTSMDRVAAEAGVAKQTIYSHFQDKEGLFKALMEQVTLDRFRSVFCLEDFEGDPAVRLRQLAEIYLTKVADQNYLALTRIIIGESERFPALARLWTSTVIHRGRSLLSRYFDAHPELGIEDSEAMAHIFFGSLVSFMLTQEMLYGKELIPIERDRVVTTLINLILKSSREE</sequence>
<dbReference type="InterPro" id="IPR050109">
    <property type="entry name" value="HTH-type_TetR-like_transc_reg"/>
</dbReference>
<dbReference type="InterPro" id="IPR001647">
    <property type="entry name" value="HTH_TetR"/>
</dbReference>
<dbReference type="PANTHER" id="PTHR30055:SF234">
    <property type="entry name" value="HTH-TYPE TRANSCRIPTIONAL REGULATOR BETI"/>
    <property type="match status" value="1"/>
</dbReference>
<feature type="region of interest" description="Disordered" evidence="5">
    <location>
        <begin position="1"/>
        <end position="20"/>
    </location>
</feature>
<dbReference type="PRINTS" id="PR00455">
    <property type="entry name" value="HTHTETR"/>
</dbReference>
<dbReference type="InterPro" id="IPR009057">
    <property type="entry name" value="Homeodomain-like_sf"/>
</dbReference>
<dbReference type="Pfam" id="PF14246">
    <property type="entry name" value="TetR_C_7"/>
    <property type="match status" value="1"/>
</dbReference>
<keyword evidence="2 4" id="KW-0238">DNA-binding</keyword>
<dbReference type="Proteomes" id="UP000239576">
    <property type="component" value="Unassembled WGS sequence"/>
</dbReference>
<dbReference type="PROSITE" id="PS50977">
    <property type="entry name" value="HTH_TETR_2"/>
    <property type="match status" value="1"/>
</dbReference>
<dbReference type="AlphaFoldDB" id="A0A2T1DVW5"/>
<feature type="DNA-binding region" description="H-T-H motif" evidence="4">
    <location>
        <begin position="47"/>
        <end position="66"/>
    </location>
</feature>
<dbReference type="PANTHER" id="PTHR30055">
    <property type="entry name" value="HTH-TYPE TRANSCRIPTIONAL REGULATOR RUTR"/>
    <property type="match status" value="1"/>
</dbReference>
<feature type="compositionally biased region" description="Polar residues" evidence="5">
    <location>
        <begin position="10"/>
        <end position="20"/>
    </location>
</feature>
<dbReference type="SUPFAM" id="SSF46689">
    <property type="entry name" value="Homeodomain-like"/>
    <property type="match status" value="1"/>
</dbReference>
<evidence type="ECO:0000313" key="8">
    <source>
        <dbReference type="Proteomes" id="UP000239576"/>
    </source>
</evidence>
<proteinExistence type="predicted"/>
<evidence type="ECO:0000256" key="3">
    <source>
        <dbReference type="ARBA" id="ARBA00023163"/>
    </source>
</evidence>
<reference evidence="7 8" key="2">
    <citation type="submission" date="2018-03" db="EMBL/GenBank/DDBJ databases">
        <title>The ancient ancestry and fast evolution of plastids.</title>
        <authorList>
            <person name="Moore K.R."/>
            <person name="Magnabosco C."/>
            <person name="Momper L."/>
            <person name="Gold D.A."/>
            <person name="Bosak T."/>
            <person name="Fournier G.P."/>
        </authorList>
    </citation>
    <scope>NUCLEOTIDE SEQUENCE [LARGE SCALE GENOMIC DNA]</scope>
    <source>
        <strain evidence="7 8">ULC18</strain>
    </source>
</reference>
<accession>A0A2T1DVW5</accession>
<dbReference type="FunFam" id="1.10.10.60:FF:000141">
    <property type="entry name" value="TetR family transcriptional regulator"/>
    <property type="match status" value="1"/>
</dbReference>
<dbReference type="InterPro" id="IPR036271">
    <property type="entry name" value="Tet_transcr_reg_TetR-rel_C_sf"/>
</dbReference>
<evidence type="ECO:0000259" key="6">
    <source>
        <dbReference type="PROSITE" id="PS50977"/>
    </source>
</evidence>
<protein>
    <submittedName>
        <fullName evidence="7">TetR family transcriptional regulator</fullName>
    </submittedName>
</protein>
<dbReference type="RefSeq" id="WP_106259892.1">
    <property type="nucleotide sequence ID" value="NZ_CAWNSW010000105.1"/>
</dbReference>
<organism evidence="7 8">
    <name type="scientific">Stenomitos frigidus ULC18</name>
    <dbReference type="NCBI Taxonomy" id="2107698"/>
    <lineage>
        <taxon>Bacteria</taxon>
        <taxon>Bacillati</taxon>
        <taxon>Cyanobacteriota</taxon>
        <taxon>Cyanophyceae</taxon>
        <taxon>Leptolyngbyales</taxon>
        <taxon>Leptolyngbyaceae</taxon>
        <taxon>Stenomitos</taxon>
    </lineage>
</organism>
<dbReference type="Pfam" id="PF00440">
    <property type="entry name" value="TetR_N"/>
    <property type="match status" value="1"/>
</dbReference>
<reference evidence="8" key="1">
    <citation type="submission" date="2018-02" db="EMBL/GenBank/DDBJ databases">
        <authorList>
            <person name="Moore K."/>
            <person name="Momper L."/>
        </authorList>
    </citation>
    <scope>NUCLEOTIDE SEQUENCE [LARGE SCALE GENOMIC DNA]</scope>
    <source>
        <strain evidence="8">ULC18</strain>
    </source>
</reference>
<evidence type="ECO:0000313" key="7">
    <source>
        <dbReference type="EMBL" id="PSB24638.1"/>
    </source>
</evidence>
<comment type="caution">
    <text evidence="7">The sequence shown here is derived from an EMBL/GenBank/DDBJ whole genome shotgun (WGS) entry which is preliminary data.</text>
</comment>
<feature type="domain" description="HTH tetR-type" evidence="6">
    <location>
        <begin position="24"/>
        <end position="84"/>
    </location>
</feature>
<dbReference type="GO" id="GO:0045892">
    <property type="term" value="P:negative regulation of DNA-templated transcription"/>
    <property type="evidence" value="ECO:0007669"/>
    <property type="project" value="UniProtKB-ARBA"/>
</dbReference>
<keyword evidence="1" id="KW-0805">Transcription regulation</keyword>
<evidence type="ECO:0000256" key="2">
    <source>
        <dbReference type="ARBA" id="ARBA00023125"/>
    </source>
</evidence>
<evidence type="ECO:0000256" key="4">
    <source>
        <dbReference type="PROSITE-ProRule" id="PRU00335"/>
    </source>
</evidence>
<dbReference type="InterPro" id="IPR039536">
    <property type="entry name" value="TetR_C_Proteobacteria"/>
</dbReference>
<dbReference type="EMBL" id="PVWK01000142">
    <property type="protein sequence ID" value="PSB24638.1"/>
    <property type="molecule type" value="Genomic_DNA"/>
</dbReference>
<dbReference type="Gene3D" id="1.10.357.10">
    <property type="entry name" value="Tetracycline Repressor, domain 2"/>
    <property type="match status" value="1"/>
</dbReference>
<name>A0A2T1DVW5_9CYAN</name>
<dbReference type="GO" id="GO:0000976">
    <property type="term" value="F:transcription cis-regulatory region binding"/>
    <property type="evidence" value="ECO:0007669"/>
    <property type="project" value="TreeGrafter"/>
</dbReference>
<dbReference type="OrthoDB" id="9816431at2"/>
<dbReference type="SUPFAM" id="SSF48498">
    <property type="entry name" value="Tetracyclin repressor-like, C-terminal domain"/>
    <property type="match status" value="1"/>
</dbReference>
<evidence type="ECO:0000256" key="5">
    <source>
        <dbReference type="SAM" id="MobiDB-lite"/>
    </source>
</evidence>
<dbReference type="GO" id="GO:0003700">
    <property type="term" value="F:DNA-binding transcription factor activity"/>
    <property type="evidence" value="ECO:0007669"/>
    <property type="project" value="TreeGrafter"/>
</dbReference>
<keyword evidence="3" id="KW-0804">Transcription</keyword>
<keyword evidence="8" id="KW-1185">Reference proteome</keyword>